<dbReference type="EMBL" id="RCDB01000004">
    <property type="protein sequence ID" value="RLK46611.1"/>
    <property type="molecule type" value="Genomic_DNA"/>
</dbReference>
<feature type="transmembrane region" description="Helical" evidence="1">
    <location>
        <begin position="12"/>
        <end position="32"/>
    </location>
</feature>
<keyword evidence="3" id="KW-1185">Reference proteome</keyword>
<sequence>MRIASFGRPVFVLQWVLAVLLPIWVFLGRGFVGAEMGWMGVLGFLYGPIVILLLLLPPVLALFDPIARRGRTVRVIYGIAMIVQWVALLLVSITIPDAGDGGPLRPALAVWTGMSPEAVVPFFTAGMLIASAAWFATLAVAVAGILRGRREAREE</sequence>
<protein>
    <submittedName>
        <fullName evidence="2">Uncharacterized protein</fullName>
    </submittedName>
</protein>
<keyword evidence="1" id="KW-1133">Transmembrane helix</keyword>
<proteinExistence type="predicted"/>
<name>A0A498C2C9_9MICO</name>
<accession>A0A498C2C9</accession>
<dbReference type="OrthoDB" id="5074390at2"/>
<feature type="transmembrane region" description="Helical" evidence="1">
    <location>
        <begin position="38"/>
        <end position="63"/>
    </location>
</feature>
<keyword evidence="1" id="KW-0472">Membrane</keyword>
<feature type="transmembrane region" description="Helical" evidence="1">
    <location>
        <begin position="122"/>
        <end position="146"/>
    </location>
</feature>
<evidence type="ECO:0000313" key="3">
    <source>
        <dbReference type="Proteomes" id="UP000273158"/>
    </source>
</evidence>
<feature type="transmembrane region" description="Helical" evidence="1">
    <location>
        <begin position="75"/>
        <end position="95"/>
    </location>
</feature>
<dbReference type="RefSeq" id="WP_121060906.1">
    <property type="nucleotide sequence ID" value="NZ_RCDB01000004.1"/>
</dbReference>
<dbReference type="Proteomes" id="UP000273158">
    <property type="component" value="Unassembled WGS sequence"/>
</dbReference>
<organism evidence="2 3">
    <name type="scientific">Microbacterium telephonicum</name>
    <dbReference type="NCBI Taxonomy" id="1714841"/>
    <lineage>
        <taxon>Bacteria</taxon>
        <taxon>Bacillati</taxon>
        <taxon>Actinomycetota</taxon>
        <taxon>Actinomycetes</taxon>
        <taxon>Micrococcales</taxon>
        <taxon>Microbacteriaceae</taxon>
        <taxon>Microbacterium</taxon>
    </lineage>
</organism>
<reference evidence="2 3" key="1">
    <citation type="journal article" date="2015" name="Stand. Genomic Sci.">
        <title>Genomic Encyclopedia of Bacterial and Archaeal Type Strains, Phase III: the genomes of soil and plant-associated and newly described type strains.</title>
        <authorList>
            <person name="Whitman W.B."/>
            <person name="Woyke T."/>
            <person name="Klenk H.P."/>
            <person name="Zhou Y."/>
            <person name="Lilburn T.G."/>
            <person name="Beck B.J."/>
            <person name="De Vos P."/>
            <person name="Vandamme P."/>
            <person name="Eisen J.A."/>
            <person name="Garrity G."/>
            <person name="Hugenholtz P."/>
            <person name="Kyrpides N.C."/>
        </authorList>
    </citation>
    <scope>NUCLEOTIDE SEQUENCE [LARGE SCALE GENOMIC DNA]</scope>
    <source>
        <strain evidence="2 3">S2T63</strain>
    </source>
</reference>
<gene>
    <name evidence="2" type="ORF">C7474_2795</name>
</gene>
<keyword evidence="1" id="KW-0812">Transmembrane</keyword>
<evidence type="ECO:0000313" key="2">
    <source>
        <dbReference type="EMBL" id="RLK46611.1"/>
    </source>
</evidence>
<evidence type="ECO:0000256" key="1">
    <source>
        <dbReference type="SAM" id="Phobius"/>
    </source>
</evidence>
<comment type="caution">
    <text evidence="2">The sequence shown here is derived from an EMBL/GenBank/DDBJ whole genome shotgun (WGS) entry which is preliminary data.</text>
</comment>
<dbReference type="AlphaFoldDB" id="A0A498C2C9"/>